<evidence type="ECO:0000313" key="6">
    <source>
        <dbReference type="Proteomes" id="UP000199706"/>
    </source>
</evidence>
<dbReference type="EMBL" id="FNCJ01000015">
    <property type="protein sequence ID" value="SDH97354.1"/>
    <property type="molecule type" value="Genomic_DNA"/>
</dbReference>
<evidence type="ECO:0000256" key="3">
    <source>
        <dbReference type="ARBA" id="ARBA00023163"/>
    </source>
</evidence>
<dbReference type="InterPro" id="IPR036286">
    <property type="entry name" value="LexA/Signal_pep-like_sf"/>
</dbReference>
<gene>
    <name evidence="5" type="ORF">SAMN05216466_115130</name>
</gene>
<dbReference type="SUPFAM" id="SSF47413">
    <property type="entry name" value="lambda repressor-like DNA-binding domains"/>
    <property type="match status" value="1"/>
</dbReference>
<dbReference type="Pfam" id="PF01381">
    <property type="entry name" value="HTH_3"/>
    <property type="match status" value="1"/>
</dbReference>
<dbReference type="Pfam" id="PF00717">
    <property type="entry name" value="Peptidase_S24"/>
    <property type="match status" value="1"/>
</dbReference>
<proteinExistence type="predicted"/>
<keyword evidence="1" id="KW-0805">Transcription regulation</keyword>
<dbReference type="Gene3D" id="1.10.260.40">
    <property type="entry name" value="lambda repressor-like DNA-binding domains"/>
    <property type="match status" value="1"/>
</dbReference>
<keyword evidence="2" id="KW-0238">DNA-binding</keyword>
<dbReference type="PROSITE" id="PS50943">
    <property type="entry name" value="HTH_CROC1"/>
    <property type="match status" value="1"/>
</dbReference>
<protein>
    <submittedName>
        <fullName evidence="5">Peptidase S24-like</fullName>
    </submittedName>
</protein>
<dbReference type="Gene3D" id="2.10.109.10">
    <property type="entry name" value="Umud Fragment, subunit A"/>
    <property type="match status" value="1"/>
</dbReference>
<sequence>MKSESFILIDRICALMRQLEISDAELARQIGVPQGTVSRILSGETKDPRISTVAAIARVLGTTVDYLVGSADLNTIPLLDWNEIIHFTKFGIDDSIPRERISTSEPAAEGSFAVKTTPSMAPRYRNGSIIIVQPSSFYRDFQVAIVSFAGGDPAVRRLIKDGSTLLFKKLDDSPSIPPVPHSPGDVIIGVVTEARMVE</sequence>
<evidence type="ECO:0000256" key="2">
    <source>
        <dbReference type="ARBA" id="ARBA00023125"/>
    </source>
</evidence>
<dbReference type="InterPro" id="IPR015927">
    <property type="entry name" value="Peptidase_S24_S26A/B/C"/>
</dbReference>
<dbReference type="Proteomes" id="UP000199706">
    <property type="component" value="Unassembled WGS sequence"/>
</dbReference>
<evidence type="ECO:0000259" key="4">
    <source>
        <dbReference type="PROSITE" id="PS50943"/>
    </source>
</evidence>
<organism evidence="5 6">
    <name type="scientific">Paraburkholderia phenazinium</name>
    <dbReference type="NCBI Taxonomy" id="60549"/>
    <lineage>
        <taxon>Bacteria</taxon>
        <taxon>Pseudomonadati</taxon>
        <taxon>Pseudomonadota</taxon>
        <taxon>Betaproteobacteria</taxon>
        <taxon>Burkholderiales</taxon>
        <taxon>Burkholderiaceae</taxon>
        <taxon>Paraburkholderia</taxon>
    </lineage>
</organism>
<dbReference type="OrthoDB" id="9021722at2"/>
<dbReference type="InterPro" id="IPR010982">
    <property type="entry name" value="Lambda_DNA-bd_dom_sf"/>
</dbReference>
<feature type="domain" description="HTH cro/C1-type" evidence="4">
    <location>
        <begin position="24"/>
        <end position="67"/>
    </location>
</feature>
<dbReference type="PANTHER" id="PTHR40661:SF3">
    <property type="entry name" value="FELS-1 PROPHAGE TRANSCRIPTIONAL REGULATOR"/>
    <property type="match status" value="1"/>
</dbReference>
<evidence type="ECO:0000313" key="5">
    <source>
        <dbReference type="EMBL" id="SDH97354.1"/>
    </source>
</evidence>
<keyword evidence="3" id="KW-0804">Transcription</keyword>
<evidence type="ECO:0000256" key="1">
    <source>
        <dbReference type="ARBA" id="ARBA00023015"/>
    </source>
</evidence>
<accession>A0A1G8GSH2</accession>
<dbReference type="SMART" id="SM00530">
    <property type="entry name" value="HTH_XRE"/>
    <property type="match status" value="1"/>
</dbReference>
<dbReference type="GO" id="GO:0003677">
    <property type="term" value="F:DNA binding"/>
    <property type="evidence" value="ECO:0007669"/>
    <property type="project" value="UniProtKB-KW"/>
</dbReference>
<reference evidence="5 6" key="1">
    <citation type="submission" date="2016-10" db="EMBL/GenBank/DDBJ databases">
        <authorList>
            <person name="de Groot N.N."/>
        </authorList>
    </citation>
    <scope>NUCLEOTIDE SEQUENCE [LARGE SCALE GENOMIC DNA]</scope>
    <source>
        <strain evidence="5 6">LMG 2247</strain>
    </source>
</reference>
<dbReference type="AlphaFoldDB" id="A0A1G8GSH2"/>
<dbReference type="InterPro" id="IPR001387">
    <property type="entry name" value="Cro/C1-type_HTH"/>
</dbReference>
<name>A0A1G8GSH2_9BURK</name>
<dbReference type="CDD" id="cd00093">
    <property type="entry name" value="HTH_XRE"/>
    <property type="match status" value="1"/>
</dbReference>
<dbReference type="PANTHER" id="PTHR40661">
    <property type="match status" value="1"/>
</dbReference>
<dbReference type="SUPFAM" id="SSF51306">
    <property type="entry name" value="LexA/Signal peptidase"/>
    <property type="match status" value="1"/>
</dbReference>